<evidence type="ECO:0000313" key="1">
    <source>
        <dbReference type="EMBL" id="KAJ2963525.1"/>
    </source>
</evidence>
<name>A0ACC1ME51_9APHY</name>
<gene>
    <name evidence="1" type="ORF">NUW54_g14282</name>
</gene>
<dbReference type="Proteomes" id="UP001144978">
    <property type="component" value="Unassembled WGS sequence"/>
</dbReference>
<accession>A0ACC1ME51</accession>
<organism evidence="1 2">
    <name type="scientific">Trametes sanguinea</name>
    <dbReference type="NCBI Taxonomy" id="158606"/>
    <lineage>
        <taxon>Eukaryota</taxon>
        <taxon>Fungi</taxon>
        <taxon>Dikarya</taxon>
        <taxon>Basidiomycota</taxon>
        <taxon>Agaricomycotina</taxon>
        <taxon>Agaricomycetes</taxon>
        <taxon>Polyporales</taxon>
        <taxon>Polyporaceae</taxon>
        <taxon>Trametes</taxon>
    </lineage>
</organism>
<reference evidence="1" key="1">
    <citation type="submission" date="2022-08" db="EMBL/GenBank/DDBJ databases">
        <title>Genome Sequence of Pycnoporus sanguineus.</title>
        <authorList>
            <person name="Buettner E."/>
        </authorList>
    </citation>
    <scope>NUCLEOTIDE SEQUENCE</scope>
    <source>
        <strain evidence="1">CG-C14</strain>
    </source>
</reference>
<comment type="caution">
    <text evidence="1">The sequence shown here is derived from an EMBL/GenBank/DDBJ whole genome shotgun (WGS) entry which is preliminary data.</text>
</comment>
<proteinExistence type="predicted"/>
<dbReference type="EMBL" id="JANSHE010007241">
    <property type="protein sequence ID" value="KAJ2963525.1"/>
    <property type="molecule type" value="Genomic_DNA"/>
</dbReference>
<evidence type="ECO:0000313" key="2">
    <source>
        <dbReference type="Proteomes" id="UP001144978"/>
    </source>
</evidence>
<protein>
    <submittedName>
        <fullName evidence="1">Uncharacterized protein</fullName>
    </submittedName>
</protein>
<sequence>MAQLEPGSYLGQAFQRLGDGDGDSSDDYSSDTSYLGSSGCSANDPSDAEPLGSGVPFTGELRHREKHRQRRHKHKWNTRHAVPTLKPEKPEPYDGRADVQIFHKFMRQMTEYLYGYRVRESMHASTISNFLTGHAYRFFVTTVSSNPRRWPVKDFFVELFNYCFPVDYRLQMRDKLRNWDPS</sequence>
<keyword evidence="2" id="KW-1185">Reference proteome</keyword>